<dbReference type="Pfam" id="PF13307">
    <property type="entry name" value="Helicase_C_2"/>
    <property type="match status" value="1"/>
</dbReference>
<comment type="similarity">
    <text evidence="8 9">Belongs to the helicase family. DinG subfamily. Type 2 sub-subfamily.</text>
</comment>
<feature type="domain" description="Helicase ATP-binding" evidence="11">
    <location>
        <begin position="247"/>
        <end position="517"/>
    </location>
</feature>
<name>A0A4P6US55_9BACL</name>
<accession>A0A4P6US55</accession>
<keyword evidence="2 8" id="KW-0540">Nuclease</keyword>
<keyword evidence="13" id="KW-0347">Helicase</keyword>
<evidence type="ECO:0000259" key="12">
    <source>
        <dbReference type="PROSITE" id="PS51194"/>
    </source>
</evidence>
<gene>
    <name evidence="8 9 13" type="primary">dinG</name>
    <name evidence="13" type="ORF">DKZ56_08380</name>
</gene>
<comment type="catalytic activity">
    <reaction evidence="7">
        <text>ATP + H2O = ADP + phosphate + H(+)</text>
        <dbReference type="Rhea" id="RHEA:13065"/>
        <dbReference type="ChEBI" id="CHEBI:15377"/>
        <dbReference type="ChEBI" id="CHEBI:15378"/>
        <dbReference type="ChEBI" id="CHEBI:30616"/>
        <dbReference type="ChEBI" id="CHEBI:43474"/>
        <dbReference type="ChEBI" id="CHEBI:456216"/>
        <dbReference type="EC" id="5.6.2.3"/>
    </reaction>
</comment>
<dbReference type="Proteomes" id="UP000291151">
    <property type="component" value="Chromosome"/>
</dbReference>
<sequence>MDNQKYVIVDLETTGHSPKAGDRIIQISMVIMRNWEVEETFTTFIHPERSIPFYIQDLTNISERDIEGAFPFEYYAEDIYERLQDGIFVAHNADFDLSFLQEEFERAGLSKWKGKKIDTVELSKILFPTALGFKLGDLANDLEIPLHHAHRADDDAMATALLLKKCWEEILMLPVQTIEQLHKHSFKLKSNISHLLFQALQIKRKTIEDEDKFAHYHQLVFKKKPPIASAPDLKTVYPSSDEEKQELLSRQFPNFEKRTEQFQMMDAIWETLEQKKEMMIEASTGVGKTLGYLLPAFIYAKQQGKKICISTYTSVLLEQLLYKEIPKIEKVFGIKIHATLLKGMQNYIDIELFEQLLEQGEHSYDETLTIMQILVWLSKTETGDLSELNLSGGGQLLIEKIRKKRRNENPFDFYERAIQESMDADIIVTNHAMLLADLERLEPIFQSIDGWIIDEAHQLIQAAIHRQQVIFSYAQWKYYFGQMGLASEDGLFEIFQKAAMKTGRFSKPLFIQLEKSFQKTVNLFEQVMETIVSSMKNQKQTYFDYKRTAFLKDLSFHPSLLKEVSRSLQHWIDLAEQASIHFRQNVDELSKENKLLVERWDYWIREWKLKLAEWDELFFIEKNHYALWIECDNRQIPGSIRIYKKPIEIRESIEKLFHSLRKNAGIIWTSGTLTIPNNERFIANQLGIAKDVPILKLNAPQNYYGGAKVYIATDMPDIQGVPQSEYIESVAAAVTQIVQSIEGRCFVLFTSQDMLKRTVELIQEAELLKDYLLFAQGVTSGSRMRLLKSFQKFPRSVLFGTNSFWEGVDVPGEDLSAVIIVRLPFSSPDEPTFKTKAAILKENGQNAFTDLSLPEAILRFKQGFGRLIRSSKDKGAFIVLDRRIETKSYGTEFLKALPNIKIEKLPLQHMVKDLQHWYNSSEEK</sequence>
<evidence type="ECO:0000256" key="7">
    <source>
        <dbReference type="ARBA" id="ARBA00048954"/>
    </source>
</evidence>
<evidence type="ECO:0000256" key="8">
    <source>
        <dbReference type="HAMAP-Rule" id="MF_02206"/>
    </source>
</evidence>
<dbReference type="Pfam" id="PF00929">
    <property type="entry name" value="RNase_T"/>
    <property type="match status" value="1"/>
</dbReference>
<evidence type="ECO:0000259" key="11">
    <source>
        <dbReference type="PROSITE" id="PS51193"/>
    </source>
</evidence>
<dbReference type="GO" id="GO:0016887">
    <property type="term" value="F:ATP hydrolysis activity"/>
    <property type="evidence" value="ECO:0007669"/>
    <property type="project" value="RHEA"/>
</dbReference>
<dbReference type="KEGG" id="uth:DKZ56_08380"/>
<dbReference type="EMBL" id="CP036528">
    <property type="protein sequence ID" value="QBK25874.1"/>
    <property type="molecule type" value="Genomic_DNA"/>
</dbReference>
<feature type="binding site" evidence="8">
    <location>
        <begin position="282"/>
        <end position="289"/>
    </location>
    <ligand>
        <name>ATP</name>
        <dbReference type="ChEBI" id="CHEBI:30616"/>
    </ligand>
</feature>
<dbReference type="CDD" id="cd06127">
    <property type="entry name" value="DEDDh"/>
    <property type="match status" value="1"/>
</dbReference>
<dbReference type="Gene3D" id="3.30.420.10">
    <property type="entry name" value="Ribonuclease H-like superfamily/Ribonuclease H"/>
    <property type="match status" value="1"/>
</dbReference>
<keyword evidence="6 8" id="KW-0067">ATP-binding</keyword>
<protein>
    <recommendedName>
        <fullName evidence="8 9">3'-5' exonuclease DinG</fullName>
        <ecNumber evidence="8 9">3.1.-.-</ecNumber>
    </recommendedName>
</protein>
<dbReference type="NCBIfam" id="TIGR01407">
    <property type="entry name" value="dinG_rel"/>
    <property type="match status" value="1"/>
</dbReference>
<dbReference type="EC" id="3.1.-.-" evidence="8 9"/>
<dbReference type="GO" id="GO:0043139">
    <property type="term" value="F:5'-3' DNA helicase activity"/>
    <property type="evidence" value="ECO:0007669"/>
    <property type="project" value="UniProtKB-EC"/>
</dbReference>
<dbReference type="PROSITE" id="PS51194">
    <property type="entry name" value="HELICASE_CTER"/>
    <property type="match status" value="1"/>
</dbReference>
<comment type="cofactor">
    <cofactor evidence="1">
        <name>[4Fe-4S] cluster</name>
        <dbReference type="ChEBI" id="CHEBI:49883"/>
    </cofactor>
</comment>
<dbReference type="RefSeq" id="WP_208649569.1">
    <property type="nucleotide sequence ID" value="NZ_CP036528.1"/>
</dbReference>
<evidence type="ECO:0000256" key="2">
    <source>
        <dbReference type="ARBA" id="ARBA00022722"/>
    </source>
</evidence>
<dbReference type="GO" id="GO:0003676">
    <property type="term" value="F:nucleic acid binding"/>
    <property type="evidence" value="ECO:0007669"/>
    <property type="project" value="InterPro"/>
</dbReference>
<dbReference type="PROSITE" id="PS51193">
    <property type="entry name" value="HELICASE_ATP_BIND_2"/>
    <property type="match status" value="1"/>
</dbReference>
<dbReference type="InterPro" id="IPR006310">
    <property type="entry name" value="DinG"/>
</dbReference>
<keyword evidence="14" id="KW-1185">Reference proteome</keyword>
<feature type="short sequence motif" description="DEAH box" evidence="8">
    <location>
        <begin position="454"/>
        <end position="457"/>
    </location>
</feature>
<dbReference type="SUPFAM" id="SSF52540">
    <property type="entry name" value="P-loop containing nucleoside triphosphate hydrolases"/>
    <property type="match status" value="1"/>
</dbReference>
<dbReference type="InterPro" id="IPR045028">
    <property type="entry name" value="DinG/Rad3-like"/>
</dbReference>
<dbReference type="SUPFAM" id="SSF53098">
    <property type="entry name" value="Ribonuclease H-like"/>
    <property type="match status" value="1"/>
</dbReference>
<evidence type="ECO:0000256" key="9">
    <source>
        <dbReference type="RuleBase" id="RU364106"/>
    </source>
</evidence>
<dbReference type="InterPro" id="IPR001650">
    <property type="entry name" value="Helicase_C-like"/>
</dbReference>
<dbReference type="InterPro" id="IPR006555">
    <property type="entry name" value="ATP-dep_Helicase_C"/>
</dbReference>
<evidence type="ECO:0000256" key="6">
    <source>
        <dbReference type="ARBA" id="ARBA00022840"/>
    </source>
</evidence>
<dbReference type="AlphaFoldDB" id="A0A4P6US55"/>
<feature type="domain" description="Helicase ATP-binding" evidence="10">
    <location>
        <begin position="269"/>
        <end position="472"/>
    </location>
</feature>
<keyword evidence="3 8" id="KW-0547">Nucleotide-binding</keyword>
<dbReference type="InterPro" id="IPR013520">
    <property type="entry name" value="Ribonucl_H"/>
</dbReference>
<dbReference type="InterPro" id="IPR011545">
    <property type="entry name" value="DEAD/DEAH_box_helicase_dom"/>
</dbReference>
<dbReference type="PANTHER" id="PTHR11472:SF34">
    <property type="entry name" value="REGULATOR OF TELOMERE ELONGATION HELICASE 1"/>
    <property type="match status" value="1"/>
</dbReference>
<dbReference type="InterPro" id="IPR027417">
    <property type="entry name" value="P-loop_NTPase"/>
</dbReference>
<dbReference type="Pfam" id="PF00270">
    <property type="entry name" value="DEAD"/>
    <property type="match status" value="1"/>
</dbReference>
<dbReference type="InterPro" id="IPR012337">
    <property type="entry name" value="RNaseH-like_sf"/>
</dbReference>
<evidence type="ECO:0000256" key="4">
    <source>
        <dbReference type="ARBA" id="ARBA00022801"/>
    </source>
</evidence>
<dbReference type="GO" id="GO:0005524">
    <property type="term" value="F:ATP binding"/>
    <property type="evidence" value="ECO:0007669"/>
    <property type="project" value="UniProtKB-UniRule"/>
</dbReference>
<evidence type="ECO:0000259" key="10">
    <source>
        <dbReference type="PROSITE" id="PS51192"/>
    </source>
</evidence>
<dbReference type="Gene3D" id="3.40.50.300">
    <property type="entry name" value="P-loop containing nucleotide triphosphate hydrolases"/>
    <property type="match status" value="2"/>
</dbReference>
<dbReference type="InterPro" id="IPR014013">
    <property type="entry name" value="Helic_SF1/SF2_ATP-bd_DinG/Rad3"/>
</dbReference>
<proteinExistence type="inferred from homology"/>
<dbReference type="NCBIfam" id="NF005981">
    <property type="entry name" value="PRK08074.1"/>
    <property type="match status" value="1"/>
</dbReference>
<dbReference type="HAMAP" id="MF_02206">
    <property type="entry name" value="DinG_exonucl"/>
    <property type="match status" value="1"/>
</dbReference>
<dbReference type="PANTHER" id="PTHR11472">
    <property type="entry name" value="DNA REPAIR DEAD HELICASE RAD3/XP-D SUBFAMILY MEMBER"/>
    <property type="match status" value="1"/>
</dbReference>
<organism evidence="13 14">
    <name type="scientific">Ureibacillus thermophilus</name>
    <dbReference type="NCBI Taxonomy" id="367743"/>
    <lineage>
        <taxon>Bacteria</taxon>
        <taxon>Bacillati</taxon>
        <taxon>Bacillota</taxon>
        <taxon>Bacilli</taxon>
        <taxon>Bacillales</taxon>
        <taxon>Caryophanaceae</taxon>
        <taxon>Ureibacillus</taxon>
    </lineage>
</organism>
<keyword evidence="4 8" id="KW-0378">Hydrolase</keyword>
<dbReference type="FunFam" id="3.30.420.10:FF:000045">
    <property type="entry name" value="3'-5' exonuclease DinG"/>
    <property type="match status" value="1"/>
</dbReference>
<feature type="domain" description="Helicase C-terminal" evidence="12">
    <location>
        <begin position="733"/>
        <end position="918"/>
    </location>
</feature>
<dbReference type="InterPro" id="IPR014001">
    <property type="entry name" value="Helicase_ATP-bd"/>
</dbReference>
<dbReference type="SMART" id="SM00491">
    <property type="entry name" value="HELICc2"/>
    <property type="match status" value="1"/>
</dbReference>
<evidence type="ECO:0000256" key="1">
    <source>
        <dbReference type="ARBA" id="ARBA00001966"/>
    </source>
</evidence>
<evidence type="ECO:0000313" key="14">
    <source>
        <dbReference type="Proteomes" id="UP000291151"/>
    </source>
</evidence>
<keyword evidence="5 8" id="KW-0269">Exonuclease</keyword>
<dbReference type="InterPro" id="IPR036397">
    <property type="entry name" value="RNaseH_sf"/>
</dbReference>
<reference evidence="13 14" key="1">
    <citation type="submission" date="2019-02" db="EMBL/GenBank/DDBJ databases">
        <title>Ureibacillus thermophilus.</title>
        <authorList>
            <person name="Sunny J.S."/>
            <person name="Natarajan A."/>
            <person name="Saleena L.M."/>
        </authorList>
    </citation>
    <scope>NUCLEOTIDE SEQUENCE [LARGE SCALE GENOMIC DNA]</scope>
    <source>
        <strain evidence="13 14">LM102</strain>
    </source>
</reference>
<evidence type="ECO:0000256" key="3">
    <source>
        <dbReference type="ARBA" id="ARBA00022741"/>
    </source>
</evidence>
<dbReference type="GO" id="GO:0008408">
    <property type="term" value="F:3'-5' exonuclease activity"/>
    <property type="evidence" value="ECO:0007669"/>
    <property type="project" value="UniProtKB-UniRule"/>
</dbReference>
<comment type="function">
    <text evidence="8 9">3'-5' exonuclease.</text>
</comment>
<dbReference type="SMART" id="SM00479">
    <property type="entry name" value="EXOIII"/>
    <property type="match status" value="1"/>
</dbReference>
<dbReference type="GO" id="GO:0006139">
    <property type="term" value="P:nucleobase-containing compound metabolic process"/>
    <property type="evidence" value="ECO:0007669"/>
    <property type="project" value="InterPro"/>
</dbReference>
<evidence type="ECO:0000256" key="5">
    <source>
        <dbReference type="ARBA" id="ARBA00022839"/>
    </source>
</evidence>
<dbReference type="PROSITE" id="PS51192">
    <property type="entry name" value="HELICASE_ATP_BIND_1"/>
    <property type="match status" value="1"/>
</dbReference>
<evidence type="ECO:0000313" key="13">
    <source>
        <dbReference type="EMBL" id="QBK25874.1"/>
    </source>
</evidence>